<comment type="caution">
    <text evidence="4">The sequence shown here is derived from an EMBL/GenBank/DDBJ whole genome shotgun (WGS) entry which is preliminary data.</text>
</comment>
<protein>
    <recommendedName>
        <fullName evidence="3">Plastid lipid-associated protein/fibrillin conserved domain-containing protein</fullName>
    </recommendedName>
</protein>
<gene>
    <name evidence="4" type="ORF">FVE85_6048</name>
</gene>
<proteinExistence type="predicted"/>
<dbReference type="OrthoDB" id="423069at2759"/>
<evidence type="ECO:0000313" key="4">
    <source>
        <dbReference type="EMBL" id="KAA8498463.1"/>
    </source>
</evidence>
<keyword evidence="5" id="KW-1185">Reference proteome</keyword>
<name>A0A5J4Z6K9_PORPP</name>
<dbReference type="Proteomes" id="UP000324585">
    <property type="component" value="Unassembled WGS sequence"/>
</dbReference>
<accession>A0A5J4Z6K9</accession>
<evidence type="ECO:0000256" key="1">
    <source>
        <dbReference type="ARBA" id="ARBA00004474"/>
    </source>
</evidence>
<organism evidence="4 5">
    <name type="scientific">Porphyridium purpureum</name>
    <name type="common">Red alga</name>
    <name type="synonym">Porphyridium cruentum</name>
    <dbReference type="NCBI Taxonomy" id="35688"/>
    <lineage>
        <taxon>Eukaryota</taxon>
        <taxon>Rhodophyta</taxon>
        <taxon>Bangiophyceae</taxon>
        <taxon>Porphyridiales</taxon>
        <taxon>Porphyridiaceae</taxon>
        <taxon>Porphyridium</taxon>
    </lineage>
</organism>
<dbReference type="Pfam" id="PF04755">
    <property type="entry name" value="PAP_fibrillin"/>
    <property type="match status" value="1"/>
</dbReference>
<keyword evidence="2" id="KW-0934">Plastid</keyword>
<dbReference type="InterPro" id="IPR006843">
    <property type="entry name" value="PAP/fibrillin_dom"/>
</dbReference>
<dbReference type="EMBL" id="VRMN01000001">
    <property type="protein sequence ID" value="KAA8498463.1"/>
    <property type="molecule type" value="Genomic_DNA"/>
</dbReference>
<evidence type="ECO:0000259" key="3">
    <source>
        <dbReference type="Pfam" id="PF04755"/>
    </source>
</evidence>
<feature type="domain" description="Plastid lipid-associated protein/fibrillin conserved" evidence="3">
    <location>
        <begin position="228"/>
        <end position="411"/>
    </location>
</feature>
<reference evidence="5" key="1">
    <citation type="journal article" date="2019" name="Nat. Commun.">
        <title>Expansion of phycobilisome linker gene families in mesophilic red algae.</title>
        <authorList>
            <person name="Lee J."/>
            <person name="Kim D."/>
            <person name="Bhattacharya D."/>
            <person name="Yoon H.S."/>
        </authorList>
    </citation>
    <scope>NUCLEOTIDE SEQUENCE [LARGE SCALE GENOMIC DNA]</scope>
    <source>
        <strain evidence="5">CCMP 1328</strain>
    </source>
</reference>
<evidence type="ECO:0000256" key="2">
    <source>
        <dbReference type="ARBA" id="ARBA00022640"/>
    </source>
</evidence>
<dbReference type="AlphaFoldDB" id="A0A5J4Z6K9"/>
<dbReference type="GO" id="GO:0009536">
    <property type="term" value="C:plastid"/>
    <property type="evidence" value="ECO:0007669"/>
    <property type="project" value="UniProtKB-SubCell"/>
</dbReference>
<sequence length="428" mass="46725">MCTPRRACQCLTHAKPKSLTKFSVRKNIQERACSNVPPVRSADGKGNLPSPCAALAVLATFFNMWTKCGNDLEEARGPPTKQGDRDDRSCFLRQVHSHQQRRCKHNEKAPQSAAAIDASAFLGRGQLPPTSLPLADARFRCTPLGFKHNGRATSAGVGVEGGAGFKATGAQSMEAFVSTSQAWVAGTARHNRQATVPRSKNACVERQGWRRTRRSVACAANRVSGVDQLRDGLLELGRRTARGVDVSRTDTQMLDEMVRNLLELQSRSIGQGEDDVGAAPDEAFVGRWDLKMSTETELVRLMRGSWPLAPAQAVYQDVESVPTIEAPRAKLTNVVGYGANRSLRVSAQYSAERTPGSVHGWRCPFVFESTTIALGAGRSLSLPFAIGRGYFDVLYMDAQMRVDRDKNGWINVYTYAGPIVPCSRAVSR</sequence>
<evidence type="ECO:0000313" key="5">
    <source>
        <dbReference type="Proteomes" id="UP000324585"/>
    </source>
</evidence>
<comment type="subcellular location">
    <subcellularLocation>
        <location evidence="1">Plastid</location>
    </subcellularLocation>
</comment>